<dbReference type="Pfam" id="PF00149">
    <property type="entry name" value="Metallophos"/>
    <property type="match status" value="1"/>
</dbReference>
<dbReference type="GO" id="GO:0016787">
    <property type="term" value="F:hydrolase activity"/>
    <property type="evidence" value="ECO:0007669"/>
    <property type="project" value="InterPro"/>
</dbReference>
<dbReference type="PANTHER" id="PTHR31302:SF22">
    <property type="entry name" value="PHOSPHOESTERASE"/>
    <property type="match status" value="1"/>
</dbReference>
<dbReference type="OrthoDB" id="8610138at2"/>
<evidence type="ECO:0000313" key="3">
    <source>
        <dbReference type="Proteomes" id="UP000198597"/>
    </source>
</evidence>
<feature type="domain" description="Calcineurin-like phosphoesterase" evidence="1">
    <location>
        <begin position="3"/>
        <end position="197"/>
    </location>
</feature>
<evidence type="ECO:0000259" key="1">
    <source>
        <dbReference type="Pfam" id="PF00149"/>
    </source>
</evidence>
<dbReference type="AlphaFoldDB" id="A0A1H0TIQ4"/>
<dbReference type="SUPFAM" id="SSF56300">
    <property type="entry name" value="Metallo-dependent phosphatases"/>
    <property type="match status" value="1"/>
</dbReference>
<dbReference type="EMBL" id="FNJM01000007">
    <property type="protein sequence ID" value="SDP53735.1"/>
    <property type="molecule type" value="Genomic_DNA"/>
</dbReference>
<sequence length="231" mass="26584">MALYAISDLHLALTTDKPMDIFGDKWLNHDEKIKNNWIKKVTEEDTVLIAGDISWSMSAEDSIGDLDWIDALPGKKIISKGNHDYWWGSISKLNRMYKNTKFLQNNFYTYGEYAICGSRGWICPGVDRFTEKDKKIYDREVIRIKLSLDSAKKAGYTKLIVMIHYPPTNDKYEDSAFTEIFKEYNVEKVIYGHLHGPSLSHVLTGERDGTEYIMTSCDYINFDPIDITPGV</sequence>
<accession>A0A1H0TIQ4</accession>
<name>A0A1H0TIQ4_9CLOT</name>
<dbReference type="PIRSF" id="PIRSF033094">
    <property type="entry name" value="Pesterase_CT488"/>
    <property type="match status" value="1"/>
</dbReference>
<dbReference type="InterPro" id="IPR029052">
    <property type="entry name" value="Metallo-depent_PP-like"/>
</dbReference>
<protein>
    <recommendedName>
        <fullName evidence="1">Calcineurin-like phosphoesterase domain-containing protein</fullName>
    </recommendedName>
</protein>
<dbReference type="STRING" id="94869.SAMN04488529_10758"/>
<evidence type="ECO:0000313" key="2">
    <source>
        <dbReference type="EMBL" id="SDP53735.1"/>
    </source>
</evidence>
<reference evidence="2 3" key="1">
    <citation type="submission" date="2016-10" db="EMBL/GenBank/DDBJ databases">
        <authorList>
            <person name="de Groot N.N."/>
        </authorList>
    </citation>
    <scope>NUCLEOTIDE SEQUENCE [LARGE SCALE GENOMIC DNA]</scope>
    <source>
        <strain evidence="2 3">DSM 12272</strain>
    </source>
</reference>
<dbReference type="RefSeq" id="WP_089970270.1">
    <property type="nucleotide sequence ID" value="NZ_FNJM01000007.1"/>
</dbReference>
<keyword evidence="3" id="KW-1185">Reference proteome</keyword>
<proteinExistence type="predicted"/>
<dbReference type="Proteomes" id="UP000198597">
    <property type="component" value="Unassembled WGS sequence"/>
</dbReference>
<dbReference type="Gene3D" id="3.60.21.10">
    <property type="match status" value="1"/>
</dbReference>
<gene>
    <name evidence="2" type="ORF">SAMN04488529_10758</name>
</gene>
<organism evidence="2 3">
    <name type="scientific">Clostridium gasigenes</name>
    <dbReference type="NCBI Taxonomy" id="94869"/>
    <lineage>
        <taxon>Bacteria</taxon>
        <taxon>Bacillati</taxon>
        <taxon>Bacillota</taxon>
        <taxon>Clostridia</taxon>
        <taxon>Eubacteriales</taxon>
        <taxon>Clostridiaceae</taxon>
        <taxon>Clostridium</taxon>
    </lineage>
</organism>
<dbReference type="InterPro" id="IPR051158">
    <property type="entry name" value="Metallophosphoesterase_sf"/>
</dbReference>
<dbReference type="InterPro" id="IPR004843">
    <property type="entry name" value="Calcineurin-like_PHP"/>
</dbReference>
<dbReference type="PANTHER" id="PTHR31302">
    <property type="entry name" value="TRANSMEMBRANE PROTEIN WITH METALLOPHOSPHOESTERASE DOMAIN-RELATED"/>
    <property type="match status" value="1"/>
</dbReference>
<dbReference type="InterPro" id="IPR014578">
    <property type="entry name" value="Pesterase_CT488"/>
</dbReference>